<dbReference type="NCBIfam" id="TIGR01256">
    <property type="entry name" value="modA"/>
    <property type="match status" value="1"/>
</dbReference>
<reference evidence="6" key="1">
    <citation type="journal article" date="2019" name="Int. J. Syst. Evol. Microbiol.">
        <title>The Global Catalogue of Microorganisms (GCM) 10K type strain sequencing project: providing services to taxonomists for standard genome sequencing and annotation.</title>
        <authorList>
            <consortium name="The Broad Institute Genomics Platform"/>
            <consortium name="The Broad Institute Genome Sequencing Center for Infectious Disease"/>
            <person name="Wu L."/>
            <person name="Ma J."/>
        </authorList>
    </citation>
    <scope>NUCLEOTIDE SEQUENCE [LARGE SCALE GENOMIC DNA]</scope>
    <source>
        <strain evidence="6">CCUG 56401</strain>
    </source>
</reference>
<organism evidence="5 6">
    <name type="scientific">Saccharopolyspora rosea</name>
    <dbReference type="NCBI Taxonomy" id="524884"/>
    <lineage>
        <taxon>Bacteria</taxon>
        <taxon>Bacillati</taxon>
        <taxon>Actinomycetota</taxon>
        <taxon>Actinomycetes</taxon>
        <taxon>Pseudonocardiales</taxon>
        <taxon>Pseudonocardiaceae</taxon>
        <taxon>Saccharopolyspora</taxon>
    </lineage>
</organism>
<evidence type="ECO:0000313" key="5">
    <source>
        <dbReference type="EMBL" id="MFD0918940.1"/>
    </source>
</evidence>
<evidence type="ECO:0000256" key="1">
    <source>
        <dbReference type="ARBA" id="ARBA00009175"/>
    </source>
</evidence>
<dbReference type="Pfam" id="PF13531">
    <property type="entry name" value="SBP_bac_11"/>
    <property type="match status" value="1"/>
</dbReference>
<dbReference type="EMBL" id="JBHTIW010000002">
    <property type="protein sequence ID" value="MFD0918940.1"/>
    <property type="molecule type" value="Genomic_DNA"/>
</dbReference>
<evidence type="ECO:0000256" key="2">
    <source>
        <dbReference type="ARBA" id="ARBA00022723"/>
    </source>
</evidence>
<proteinExistence type="inferred from homology"/>
<keyword evidence="2" id="KW-0479">Metal-binding</keyword>
<keyword evidence="6" id="KW-1185">Reference proteome</keyword>
<name>A0ABW3FLB1_9PSEU</name>
<gene>
    <name evidence="5" type="primary">modA</name>
    <name evidence="5" type="ORF">ACFQ16_04210</name>
</gene>
<feature type="chain" id="PRO_5046479317" evidence="4">
    <location>
        <begin position="26"/>
        <end position="254"/>
    </location>
</feature>
<comment type="caution">
    <text evidence="5">The sequence shown here is derived from an EMBL/GenBank/DDBJ whole genome shotgun (WGS) entry which is preliminary data.</text>
</comment>
<dbReference type="CDD" id="cd13538">
    <property type="entry name" value="PBP2_ModA_like_1"/>
    <property type="match status" value="1"/>
</dbReference>
<dbReference type="PANTHER" id="PTHR30632:SF0">
    <property type="entry name" value="SULFATE-BINDING PROTEIN"/>
    <property type="match status" value="1"/>
</dbReference>
<evidence type="ECO:0000256" key="4">
    <source>
        <dbReference type="SAM" id="SignalP"/>
    </source>
</evidence>
<dbReference type="InterPro" id="IPR005950">
    <property type="entry name" value="ModA"/>
</dbReference>
<keyword evidence="3 4" id="KW-0732">Signal</keyword>
<protein>
    <submittedName>
        <fullName evidence="5">Molybdate ABC transporter substrate-binding protein</fullName>
    </submittedName>
</protein>
<dbReference type="SUPFAM" id="SSF53850">
    <property type="entry name" value="Periplasmic binding protein-like II"/>
    <property type="match status" value="1"/>
</dbReference>
<evidence type="ECO:0000313" key="6">
    <source>
        <dbReference type="Proteomes" id="UP001597018"/>
    </source>
</evidence>
<dbReference type="PANTHER" id="PTHR30632">
    <property type="entry name" value="MOLYBDATE-BINDING PERIPLASMIC PROTEIN"/>
    <property type="match status" value="1"/>
</dbReference>
<evidence type="ECO:0000256" key="3">
    <source>
        <dbReference type="ARBA" id="ARBA00022729"/>
    </source>
</evidence>
<sequence>MMARLRMIAAAAAALVLLAGCGAQGGSQPQQRTLTVLAAASLTESFDELGKRFTAEHPDVHVQFDYQGSSTLAEQIKQGRRADVFVSADPKNMDKVVTAGGVTGKPETLATNVLTIAVPPGNPAGIKSFRDLAAPGRTVVVCAPQVPCGSATREVEKSSGVQLHPASEENDVKSVLRKVTAGEADAGLVYVTDAKSAGQKAQAVDFPEAQQAVNAYPIATLKDAPEPQLAAEFEAFVRGPAGREVLSQHGFGTP</sequence>
<dbReference type="RefSeq" id="WP_263250755.1">
    <property type="nucleotide sequence ID" value="NZ_BAABLT010000033.1"/>
</dbReference>
<feature type="signal peptide" evidence="4">
    <location>
        <begin position="1"/>
        <end position="25"/>
    </location>
</feature>
<dbReference type="PIRSF" id="PIRSF004846">
    <property type="entry name" value="ModA"/>
    <property type="match status" value="1"/>
</dbReference>
<dbReference type="Gene3D" id="3.40.190.10">
    <property type="entry name" value="Periplasmic binding protein-like II"/>
    <property type="match status" value="2"/>
</dbReference>
<dbReference type="Proteomes" id="UP001597018">
    <property type="component" value="Unassembled WGS sequence"/>
</dbReference>
<dbReference type="PROSITE" id="PS51257">
    <property type="entry name" value="PROKAR_LIPOPROTEIN"/>
    <property type="match status" value="1"/>
</dbReference>
<dbReference type="InterPro" id="IPR050682">
    <property type="entry name" value="ModA/WtpA"/>
</dbReference>
<accession>A0ABW3FLB1</accession>
<comment type="similarity">
    <text evidence="1">Belongs to the bacterial solute-binding protein ModA family.</text>
</comment>